<evidence type="ECO:0000256" key="4">
    <source>
        <dbReference type="ARBA" id="ARBA00022679"/>
    </source>
</evidence>
<dbReference type="PANTHER" id="PTHR43304:SF1">
    <property type="entry name" value="PAC DOMAIN-CONTAINING PROTEIN"/>
    <property type="match status" value="1"/>
</dbReference>
<dbReference type="InterPro" id="IPR052162">
    <property type="entry name" value="Sensor_kinase/Photoreceptor"/>
</dbReference>
<dbReference type="SUPFAM" id="SSF55781">
    <property type="entry name" value="GAF domain-like"/>
    <property type="match status" value="1"/>
</dbReference>
<accession>A0ABP8KRK7</accession>
<reference evidence="10" key="1">
    <citation type="journal article" date="2019" name="Int. J. Syst. Evol. Microbiol.">
        <title>The Global Catalogue of Microorganisms (GCM) 10K type strain sequencing project: providing services to taxonomists for standard genome sequencing and annotation.</title>
        <authorList>
            <consortium name="The Broad Institute Genomics Platform"/>
            <consortium name="The Broad Institute Genome Sequencing Center for Infectious Disease"/>
            <person name="Wu L."/>
            <person name="Ma J."/>
        </authorList>
    </citation>
    <scope>NUCLEOTIDE SEQUENCE [LARGE SCALE GENOMIC DNA]</scope>
    <source>
        <strain evidence="10">JCM 17925</strain>
    </source>
</reference>
<dbReference type="SUPFAM" id="SSF55874">
    <property type="entry name" value="ATPase domain of HSP90 chaperone/DNA topoisomerase II/histidine kinase"/>
    <property type="match status" value="1"/>
</dbReference>
<dbReference type="Pfam" id="PF02518">
    <property type="entry name" value="HATPase_c"/>
    <property type="match status" value="1"/>
</dbReference>
<dbReference type="Pfam" id="PF00512">
    <property type="entry name" value="HisKA"/>
    <property type="match status" value="1"/>
</dbReference>
<evidence type="ECO:0000256" key="3">
    <source>
        <dbReference type="ARBA" id="ARBA00022553"/>
    </source>
</evidence>
<dbReference type="SUPFAM" id="SSF55785">
    <property type="entry name" value="PYP-like sensor domain (PAS domain)"/>
    <property type="match status" value="3"/>
</dbReference>
<evidence type="ECO:0000313" key="9">
    <source>
        <dbReference type="EMBL" id="GAA4413667.1"/>
    </source>
</evidence>
<dbReference type="Gene3D" id="3.30.565.10">
    <property type="entry name" value="Histidine kinase-like ATPase, C-terminal domain"/>
    <property type="match status" value="1"/>
</dbReference>
<dbReference type="PRINTS" id="PR00344">
    <property type="entry name" value="BCTRLSENSOR"/>
</dbReference>
<dbReference type="SMART" id="SM00065">
    <property type="entry name" value="GAF"/>
    <property type="match status" value="1"/>
</dbReference>
<dbReference type="CDD" id="cd00130">
    <property type="entry name" value="PAS"/>
    <property type="match status" value="3"/>
</dbReference>
<dbReference type="GO" id="GO:0016301">
    <property type="term" value="F:kinase activity"/>
    <property type="evidence" value="ECO:0007669"/>
    <property type="project" value="UniProtKB-KW"/>
</dbReference>
<gene>
    <name evidence="9" type="ORF">GCM10023187_42250</name>
</gene>
<dbReference type="InterPro" id="IPR005467">
    <property type="entry name" value="His_kinase_dom"/>
</dbReference>
<dbReference type="InterPro" id="IPR003018">
    <property type="entry name" value="GAF"/>
</dbReference>
<dbReference type="SUPFAM" id="SSF47384">
    <property type="entry name" value="Homodimeric domain of signal transducing histidine kinase"/>
    <property type="match status" value="1"/>
</dbReference>
<dbReference type="SMART" id="SM00387">
    <property type="entry name" value="HATPase_c"/>
    <property type="match status" value="1"/>
</dbReference>
<evidence type="ECO:0000313" key="10">
    <source>
        <dbReference type="Proteomes" id="UP001500936"/>
    </source>
</evidence>
<dbReference type="EC" id="2.7.13.3" evidence="2"/>
<name>A0ABP8KRK7_9BACT</name>
<comment type="catalytic activity">
    <reaction evidence="1">
        <text>ATP + protein L-histidine = ADP + protein N-phospho-L-histidine.</text>
        <dbReference type="EC" id="2.7.13.3"/>
    </reaction>
</comment>
<dbReference type="InterPro" id="IPR036097">
    <property type="entry name" value="HisK_dim/P_sf"/>
</dbReference>
<dbReference type="InterPro" id="IPR000700">
    <property type="entry name" value="PAS-assoc_C"/>
</dbReference>
<dbReference type="Pfam" id="PF08447">
    <property type="entry name" value="PAS_3"/>
    <property type="match status" value="1"/>
</dbReference>
<keyword evidence="5 9" id="KW-0418">Kinase</keyword>
<feature type="domain" description="PAS" evidence="7">
    <location>
        <begin position="307"/>
        <end position="378"/>
    </location>
</feature>
<feature type="domain" description="PAC" evidence="8">
    <location>
        <begin position="381"/>
        <end position="433"/>
    </location>
</feature>
<dbReference type="InterPro" id="IPR004358">
    <property type="entry name" value="Sig_transdc_His_kin-like_C"/>
</dbReference>
<proteinExistence type="predicted"/>
<comment type="caution">
    <text evidence="9">The sequence shown here is derived from an EMBL/GenBank/DDBJ whole genome shotgun (WGS) entry which is preliminary data.</text>
</comment>
<dbReference type="InterPro" id="IPR036890">
    <property type="entry name" value="HATPase_C_sf"/>
</dbReference>
<dbReference type="InterPro" id="IPR013655">
    <property type="entry name" value="PAS_fold_3"/>
</dbReference>
<dbReference type="InterPro" id="IPR035965">
    <property type="entry name" value="PAS-like_dom_sf"/>
</dbReference>
<dbReference type="InterPro" id="IPR003594">
    <property type="entry name" value="HATPase_dom"/>
</dbReference>
<dbReference type="PROSITE" id="PS50113">
    <property type="entry name" value="PAC"/>
    <property type="match status" value="1"/>
</dbReference>
<dbReference type="InterPro" id="IPR013656">
    <property type="entry name" value="PAS_4"/>
</dbReference>
<dbReference type="PROSITE" id="PS50109">
    <property type="entry name" value="HIS_KIN"/>
    <property type="match status" value="1"/>
</dbReference>
<dbReference type="EMBL" id="BAABHB010000010">
    <property type="protein sequence ID" value="GAA4413667.1"/>
    <property type="molecule type" value="Genomic_DNA"/>
</dbReference>
<protein>
    <recommendedName>
        <fullName evidence="2">histidine kinase</fullName>
        <ecNumber evidence="2">2.7.13.3</ecNumber>
    </recommendedName>
</protein>
<dbReference type="CDD" id="cd00082">
    <property type="entry name" value="HisKA"/>
    <property type="match status" value="1"/>
</dbReference>
<evidence type="ECO:0000256" key="5">
    <source>
        <dbReference type="ARBA" id="ARBA00022777"/>
    </source>
</evidence>
<feature type="domain" description="PAS" evidence="7">
    <location>
        <begin position="434"/>
        <end position="509"/>
    </location>
</feature>
<dbReference type="InterPro" id="IPR001610">
    <property type="entry name" value="PAC"/>
</dbReference>
<dbReference type="PANTHER" id="PTHR43304">
    <property type="entry name" value="PHYTOCHROME-LIKE PROTEIN CPH1"/>
    <property type="match status" value="1"/>
</dbReference>
<evidence type="ECO:0000259" key="7">
    <source>
        <dbReference type="PROSITE" id="PS50112"/>
    </source>
</evidence>
<dbReference type="Proteomes" id="UP001500936">
    <property type="component" value="Unassembled WGS sequence"/>
</dbReference>
<evidence type="ECO:0000259" key="6">
    <source>
        <dbReference type="PROSITE" id="PS50109"/>
    </source>
</evidence>
<keyword evidence="3" id="KW-0597">Phosphoprotein</keyword>
<dbReference type="Pfam" id="PF08448">
    <property type="entry name" value="PAS_4"/>
    <property type="match status" value="1"/>
</dbReference>
<evidence type="ECO:0000256" key="1">
    <source>
        <dbReference type="ARBA" id="ARBA00000085"/>
    </source>
</evidence>
<feature type="domain" description="PAS" evidence="7">
    <location>
        <begin position="187"/>
        <end position="267"/>
    </location>
</feature>
<dbReference type="SMART" id="SM00388">
    <property type="entry name" value="HisKA"/>
    <property type="match status" value="1"/>
</dbReference>
<dbReference type="InterPro" id="IPR000014">
    <property type="entry name" value="PAS"/>
</dbReference>
<keyword evidence="4" id="KW-0808">Transferase</keyword>
<dbReference type="InterPro" id="IPR003661">
    <property type="entry name" value="HisK_dim/P_dom"/>
</dbReference>
<dbReference type="Pfam" id="PF13185">
    <property type="entry name" value="GAF_2"/>
    <property type="match status" value="1"/>
</dbReference>
<dbReference type="RefSeq" id="WP_345269969.1">
    <property type="nucleotide sequence ID" value="NZ_BAABHB010000010.1"/>
</dbReference>
<evidence type="ECO:0000259" key="8">
    <source>
        <dbReference type="PROSITE" id="PS50113"/>
    </source>
</evidence>
<dbReference type="Pfam" id="PF13426">
    <property type="entry name" value="PAS_9"/>
    <property type="match status" value="1"/>
</dbReference>
<dbReference type="Gene3D" id="1.10.287.130">
    <property type="match status" value="1"/>
</dbReference>
<dbReference type="InterPro" id="IPR029016">
    <property type="entry name" value="GAF-like_dom_sf"/>
</dbReference>
<dbReference type="PROSITE" id="PS50112">
    <property type="entry name" value="PAS"/>
    <property type="match status" value="3"/>
</dbReference>
<feature type="domain" description="Histidine kinase" evidence="6">
    <location>
        <begin position="596"/>
        <end position="822"/>
    </location>
</feature>
<organism evidence="9 10">
    <name type="scientific">Nibrella viscosa</name>
    <dbReference type="NCBI Taxonomy" id="1084524"/>
    <lineage>
        <taxon>Bacteria</taxon>
        <taxon>Pseudomonadati</taxon>
        <taxon>Bacteroidota</taxon>
        <taxon>Cytophagia</taxon>
        <taxon>Cytophagales</taxon>
        <taxon>Spirosomataceae</taxon>
        <taxon>Nibrella</taxon>
    </lineage>
</organism>
<dbReference type="NCBIfam" id="TIGR00229">
    <property type="entry name" value="sensory_box"/>
    <property type="match status" value="3"/>
</dbReference>
<dbReference type="SMART" id="SM00091">
    <property type="entry name" value="PAS"/>
    <property type="match status" value="3"/>
</dbReference>
<dbReference type="Gene3D" id="3.30.450.40">
    <property type="match status" value="1"/>
</dbReference>
<sequence>MRTKTVFELLYEASKVITSEIELQSVVQKVTDIATELTGAQFGAFFYNVTNQDGESFVLYTISGVAKEAFSKFPMPRNTKIFEPTFSATGTVRYDDVTQQPHYGQNHPHQGMPRGHLPVRSYLAVPVVSPFTKEAIGGLFFGHPEPGLFTEESEKLAEGIALQAAIAITNARLFEEKRYSEARLKEQREQYKSIFNAITDSAIIYDEDGTIVEANPTASQLYGYKHEDLIGLNASLFFKTPEDFLALKEIALSGREYDGVHERIRQDGRLIWVEFKGIRFIYKDKPHVLSVSREASRQERTKAATQTEESLAHIITSVSPVTLWMTDRQGQIIYINQTWLDWVGGSLTVHLGEGWLTAVLPEDRDRTRKTFDQGFHSRRLLAIEFRIRRKNGEIRWCLSHGSPYYNQDGSFGGYVGSISDTTERKAAEQKLASQNTLINTITNNAQQALFLMNDQQVCTYMNPAAEQMTGFRMEEVREKPLHYYIHHTHPDGRHFPIEDCLIDRALPTKAQTKGEEVFIHKDGHFYPVAFTASPIVENGVPIGTVIEVRDTTEEKRIAEALRSKEKQVLLMLEQKVGERTRELEQKNKELEQFAYVSHHDLKEPIRKIMLFSELIKADSYQYLTEASRHRLDRVIDAAQRMSTALKDILDYASLAKAESFTPVDLNDVLKAVEQDLELVIAEKQATLSIGWLPTIQAVPHQMHQLFYNLLNNALKFAKPQLPPVVTMTSQLLSWEQIDQRDGLDSRRRYWQITVADNGIGFSQENAEKIFVLFQRLHTRKAYTGTGIGLALAKKVVLNHGGTIWAEGKEEEGACFRVLLPTE</sequence>
<dbReference type="Gene3D" id="3.30.450.20">
    <property type="entry name" value="PAS domain"/>
    <property type="match status" value="3"/>
</dbReference>
<keyword evidence="10" id="KW-1185">Reference proteome</keyword>
<dbReference type="SMART" id="SM00086">
    <property type="entry name" value="PAC"/>
    <property type="match status" value="3"/>
</dbReference>
<evidence type="ECO:0000256" key="2">
    <source>
        <dbReference type="ARBA" id="ARBA00012438"/>
    </source>
</evidence>